<keyword evidence="3" id="KW-0378">Hydrolase</keyword>
<proteinExistence type="inferred from homology"/>
<dbReference type="SUPFAM" id="SSF54001">
    <property type="entry name" value="Cysteine proteinases"/>
    <property type="match status" value="1"/>
</dbReference>
<reference evidence="7 8" key="1">
    <citation type="submission" date="2020-01" db="EMBL/GenBank/DDBJ databases">
        <title>Vast differences in strain-level diversity in the gut microbiota of two closely related honey bee species.</title>
        <authorList>
            <person name="Ellegaard K.M."/>
            <person name="Suenami S."/>
            <person name="Miyazaki R."/>
            <person name="Engel P."/>
        </authorList>
    </citation>
    <scope>NUCLEOTIDE SEQUENCE [LARGE SCALE GENOMIC DNA]</scope>
    <source>
        <strain evidence="7 8">ESL0416</strain>
    </source>
</reference>
<feature type="domain" description="NlpC/P60" evidence="6">
    <location>
        <begin position="184"/>
        <end position="324"/>
    </location>
</feature>
<dbReference type="Gene3D" id="3.90.1720.10">
    <property type="entry name" value="endopeptidase domain like (from Nostoc punctiforme)"/>
    <property type="match status" value="1"/>
</dbReference>
<dbReference type="InterPro" id="IPR038765">
    <property type="entry name" value="Papain-like_cys_pep_sf"/>
</dbReference>
<dbReference type="RefSeq" id="WP_220219997.1">
    <property type="nucleotide sequence ID" value="NZ_CP048268.1"/>
</dbReference>
<evidence type="ECO:0000259" key="6">
    <source>
        <dbReference type="PROSITE" id="PS51935"/>
    </source>
</evidence>
<keyword evidence="2" id="KW-0645">Protease</keyword>
<feature type="signal peptide" evidence="5">
    <location>
        <begin position="1"/>
        <end position="27"/>
    </location>
</feature>
<keyword evidence="4" id="KW-0788">Thiol protease</keyword>
<gene>
    <name evidence="7" type="ORF">GYM71_07360</name>
</gene>
<evidence type="ECO:0000256" key="5">
    <source>
        <dbReference type="SAM" id="SignalP"/>
    </source>
</evidence>
<evidence type="ECO:0000256" key="2">
    <source>
        <dbReference type="ARBA" id="ARBA00022670"/>
    </source>
</evidence>
<evidence type="ECO:0000256" key="3">
    <source>
        <dbReference type="ARBA" id="ARBA00022801"/>
    </source>
</evidence>
<feature type="chain" id="PRO_5046484762" evidence="5">
    <location>
        <begin position="28"/>
        <end position="330"/>
    </location>
</feature>
<dbReference type="PANTHER" id="PTHR47359:SF3">
    <property type="entry name" value="NLP_P60 DOMAIN-CONTAINING PROTEIN-RELATED"/>
    <property type="match status" value="1"/>
</dbReference>
<sequence>MKNKRRIFASLAAIFLVANMTTSTVMAADIETANDQPSAAQSNNNQETNKETEFKQLATKYKWTAGDNITDQVMLNTPEKRTVYLQKWNGKKYVNCQTFTTGETGSFKLTFPSNWYRKLKTTWRLYAPATNDATAATSDKITISTVRRYQIPAKYRQLHMKDLHIKGFYSSPLDKSLNYASTREDYVKAFIKRGYQYKKAKTAWVNFTTKQPGTSVDCSGLVMQCMYATGIDPSPANPRWHATHEWGCRSFVKSKTLQTVSLKHLKRGDLIFYGRPKPACYHIGIYLGKNKVLHSWPGAGVTVWPANFKRYYYAKRVFPITKTVSVHEKN</sequence>
<evidence type="ECO:0000313" key="7">
    <source>
        <dbReference type="EMBL" id="QYN53240.1"/>
    </source>
</evidence>
<dbReference type="Pfam" id="PF00877">
    <property type="entry name" value="NLPC_P60"/>
    <property type="match status" value="1"/>
</dbReference>
<dbReference type="InterPro" id="IPR051794">
    <property type="entry name" value="PG_Endopeptidase_C40"/>
</dbReference>
<evidence type="ECO:0000313" key="8">
    <source>
        <dbReference type="Proteomes" id="UP000826550"/>
    </source>
</evidence>
<keyword evidence="5" id="KW-0732">Signal</keyword>
<protein>
    <submittedName>
        <fullName evidence="7">C40 family peptidase</fullName>
    </submittedName>
</protein>
<evidence type="ECO:0000256" key="1">
    <source>
        <dbReference type="ARBA" id="ARBA00007074"/>
    </source>
</evidence>
<dbReference type="PROSITE" id="PS51935">
    <property type="entry name" value="NLPC_P60"/>
    <property type="match status" value="1"/>
</dbReference>
<dbReference type="Proteomes" id="UP000826550">
    <property type="component" value="Chromosome"/>
</dbReference>
<keyword evidence="8" id="KW-1185">Reference proteome</keyword>
<organism evidence="7 8">
    <name type="scientific">Lactobacillus panisapium</name>
    <dbReference type="NCBI Taxonomy" id="2012495"/>
    <lineage>
        <taxon>Bacteria</taxon>
        <taxon>Bacillati</taxon>
        <taxon>Bacillota</taxon>
        <taxon>Bacilli</taxon>
        <taxon>Lactobacillales</taxon>
        <taxon>Lactobacillaceae</taxon>
        <taxon>Lactobacillus</taxon>
    </lineage>
</organism>
<dbReference type="EMBL" id="CP048268">
    <property type="protein sequence ID" value="QYN53240.1"/>
    <property type="molecule type" value="Genomic_DNA"/>
</dbReference>
<name>A0ABX8WA90_9LACO</name>
<dbReference type="PANTHER" id="PTHR47359">
    <property type="entry name" value="PEPTIDOGLYCAN DL-ENDOPEPTIDASE CWLO"/>
    <property type="match status" value="1"/>
</dbReference>
<accession>A0ABX8WA90</accession>
<comment type="similarity">
    <text evidence="1">Belongs to the peptidase C40 family.</text>
</comment>
<evidence type="ECO:0000256" key="4">
    <source>
        <dbReference type="ARBA" id="ARBA00022807"/>
    </source>
</evidence>
<dbReference type="InterPro" id="IPR000064">
    <property type="entry name" value="NLP_P60_dom"/>
</dbReference>